<comment type="similarity">
    <text evidence="2">Belongs to the dpy-30 family.</text>
</comment>
<reference evidence="5" key="1">
    <citation type="submission" date="2021-07" db="EMBL/GenBank/DDBJ databases">
        <authorList>
            <person name="Durling M."/>
        </authorList>
    </citation>
    <scope>NUCLEOTIDE SEQUENCE</scope>
</reference>
<accession>A0A9N9PYZ0</accession>
<evidence type="ECO:0000256" key="4">
    <source>
        <dbReference type="SAM" id="MobiDB-lite"/>
    </source>
</evidence>
<dbReference type="EMBL" id="CAJVRL010000089">
    <property type="protein sequence ID" value="CAG8959167.1"/>
    <property type="molecule type" value="Genomic_DNA"/>
</dbReference>
<gene>
    <name evidence="5" type="ORF">HYFRA_00013031</name>
</gene>
<name>A0A9N9PYZ0_9HELO</name>
<comment type="caution">
    <text evidence="5">The sequence shown here is derived from an EMBL/GenBank/DDBJ whole genome shotgun (WGS) entry which is preliminary data.</text>
</comment>
<comment type="subcellular location">
    <subcellularLocation>
        <location evidence="1">Nucleus</location>
    </subcellularLocation>
</comment>
<dbReference type="Proteomes" id="UP000696280">
    <property type="component" value="Unassembled WGS sequence"/>
</dbReference>
<evidence type="ECO:0000313" key="5">
    <source>
        <dbReference type="EMBL" id="CAG8959167.1"/>
    </source>
</evidence>
<evidence type="ECO:0008006" key="7">
    <source>
        <dbReference type="Google" id="ProtNLM"/>
    </source>
</evidence>
<proteinExistence type="inferred from homology"/>
<evidence type="ECO:0000256" key="2">
    <source>
        <dbReference type="ARBA" id="ARBA00010849"/>
    </source>
</evidence>
<feature type="compositionally biased region" description="Low complexity" evidence="4">
    <location>
        <begin position="10"/>
        <end position="23"/>
    </location>
</feature>
<evidence type="ECO:0000256" key="1">
    <source>
        <dbReference type="ARBA" id="ARBA00004123"/>
    </source>
</evidence>
<dbReference type="OrthoDB" id="417678at2759"/>
<feature type="region of interest" description="Disordered" evidence="4">
    <location>
        <begin position="1"/>
        <end position="99"/>
    </location>
</feature>
<dbReference type="InterPro" id="IPR007858">
    <property type="entry name" value="Dpy-30_motif"/>
</dbReference>
<dbReference type="CDD" id="cd22965">
    <property type="entry name" value="DD_DPY30_SDC1"/>
    <property type="match status" value="1"/>
</dbReference>
<dbReference type="GO" id="GO:0005634">
    <property type="term" value="C:nucleus"/>
    <property type="evidence" value="ECO:0007669"/>
    <property type="project" value="UniProtKB-SubCell"/>
</dbReference>
<dbReference type="Pfam" id="PF05186">
    <property type="entry name" value="Dpy-30"/>
    <property type="match status" value="1"/>
</dbReference>
<keyword evidence="6" id="KW-1185">Reference proteome</keyword>
<dbReference type="InterPro" id="IPR049629">
    <property type="entry name" value="DPY30_SDC1_DD"/>
</dbReference>
<feature type="compositionally biased region" description="Polar residues" evidence="4">
    <location>
        <begin position="61"/>
        <end position="78"/>
    </location>
</feature>
<sequence>MQDSIPMPVPAATSSTPAPILPSDTMKDVVMSDVTPDRPASPAIGAIVNAPSPAPPRTGTPVRNTNGNDATSRATSQHADPAPTMPKEAPPHGAPTRQYLNGKVTGVLLEGMKQIAKDQPKDPLRVLGEYLLQRSKELESA</sequence>
<organism evidence="5 6">
    <name type="scientific">Hymenoscyphus fraxineus</name>
    <dbReference type="NCBI Taxonomy" id="746836"/>
    <lineage>
        <taxon>Eukaryota</taxon>
        <taxon>Fungi</taxon>
        <taxon>Dikarya</taxon>
        <taxon>Ascomycota</taxon>
        <taxon>Pezizomycotina</taxon>
        <taxon>Leotiomycetes</taxon>
        <taxon>Helotiales</taxon>
        <taxon>Helotiaceae</taxon>
        <taxon>Hymenoscyphus</taxon>
    </lineage>
</organism>
<evidence type="ECO:0000313" key="6">
    <source>
        <dbReference type="Proteomes" id="UP000696280"/>
    </source>
</evidence>
<keyword evidence="3" id="KW-0539">Nucleus</keyword>
<protein>
    <recommendedName>
        <fullName evidence="7">Dpy-30 domain-containing protein</fullName>
    </recommendedName>
</protein>
<evidence type="ECO:0000256" key="3">
    <source>
        <dbReference type="ARBA" id="ARBA00023242"/>
    </source>
</evidence>
<dbReference type="Gene3D" id="1.20.890.10">
    <property type="entry name" value="cAMP-dependent protein kinase regulatory subunit, dimerization-anchoring domain"/>
    <property type="match status" value="1"/>
</dbReference>
<dbReference type="AlphaFoldDB" id="A0A9N9PYZ0"/>